<organism evidence="2">
    <name type="scientific">Lygus hesperus</name>
    <name type="common">Western plant bug</name>
    <dbReference type="NCBI Taxonomy" id="30085"/>
    <lineage>
        <taxon>Eukaryota</taxon>
        <taxon>Metazoa</taxon>
        <taxon>Ecdysozoa</taxon>
        <taxon>Arthropoda</taxon>
        <taxon>Hexapoda</taxon>
        <taxon>Insecta</taxon>
        <taxon>Pterygota</taxon>
        <taxon>Neoptera</taxon>
        <taxon>Paraneoptera</taxon>
        <taxon>Hemiptera</taxon>
        <taxon>Heteroptera</taxon>
        <taxon>Panheteroptera</taxon>
        <taxon>Cimicomorpha</taxon>
        <taxon>Miridae</taxon>
        <taxon>Mirini</taxon>
        <taxon>Lygus</taxon>
    </lineage>
</organism>
<protein>
    <submittedName>
        <fullName evidence="2">Putative expansin-B2</fullName>
    </submittedName>
</protein>
<reference evidence="2" key="2">
    <citation type="submission" date="2014-07" db="EMBL/GenBank/DDBJ databases">
        <authorList>
            <person name="Hull J."/>
        </authorList>
    </citation>
    <scope>NUCLEOTIDE SEQUENCE</scope>
</reference>
<evidence type="ECO:0000313" key="2">
    <source>
        <dbReference type="EMBL" id="JAG15884.1"/>
    </source>
</evidence>
<dbReference type="EMBL" id="GBHO01027720">
    <property type="protein sequence ID" value="JAG15884.1"/>
    <property type="molecule type" value="Transcribed_RNA"/>
</dbReference>
<dbReference type="GO" id="GO:0005576">
    <property type="term" value="C:extracellular region"/>
    <property type="evidence" value="ECO:0007669"/>
    <property type="project" value="InterPro"/>
</dbReference>
<feature type="domain" description="Chitin-binding type-2" evidence="1">
    <location>
        <begin position="115"/>
        <end position="181"/>
    </location>
</feature>
<dbReference type="InterPro" id="IPR002557">
    <property type="entry name" value="Chitin-bd_dom"/>
</dbReference>
<evidence type="ECO:0000259" key="1">
    <source>
        <dbReference type="PROSITE" id="PS50940"/>
    </source>
</evidence>
<accession>A0A0A9X7A2</accession>
<feature type="non-terminal residue" evidence="2">
    <location>
        <position position="1"/>
    </location>
</feature>
<gene>
    <name evidence="2" type="primary">EXPB2</name>
    <name evidence="2" type="ORF">CM83_47270</name>
</gene>
<dbReference type="PROSITE" id="PS50940">
    <property type="entry name" value="CHIT_BIND_II"/>
    <property type="match status" value="1"/>
</dbReference>
<sequence>KRQMNLPTTAFTRGDLRQLVLQQKPAEMSRTLLILLSSAVLAVKSQGTATLAPSGNNGVQPNAQCTNPGFMCKNCNQVSACVESPLGMTQLDIQSCPGSCRNGKCVDNEVCNWRPFTCSIGQTGTFPDPYDCTKFHVCDGATTTPETKICPVSWNTGRPTAYGSETGGCGYPVSGNENCINGPVPRCQNNLQVNVLPGDSSIYSICTLVDNSLAPMLFRCPPTSRFNVSSFECS</sequence>
<reference evidence="2" key="1">
    <citation type="journal article" date="2014" name="PLoS ONE">
        <title>Transcriptome-Based Identification of ABC Transporters in the Western Tarnished Plant Bug Lygus hesperus.</title>
        <authorList>
            <person name="Hull J.J."/>
            <person name="Chaney K."/>
            <person name="Geib S.M."/>
            <person name="Fabrick J.A."/>
            <person name="Brent C.S."/>
            <person name="Walsh D."/>
            <person name="Lavine L.C."/>
        </authorList>
    </citation>
    <scope>NUCLEOTIDE SEQUENCE</scope>
</reference>
<dbReference type="AlphaFoldDB" id="A0A0A9X7A2"/>
<name>A0A0A9X7A2_LYGHE</name>
<proteinExistence type="predicted"/>
<dbReference type="GO" id="GO:0008061">
    <property type="term" value="F:chitin binding"/>
    <property type="evidence" value="ECO:0007669"/>
    <property type="project" value="InterPro"/>
</dbReference>